<gene>
    <name evidence="7" type="ORF">DTO57_06435</name>
</gene>
<dbReference type="EC" id="3.4.21.89" evidence="5"/>
<evidence type="ECO:0000256" key="3">
    <source>
        <dbReference type="ARBA" id="ARBA00022989"/>
    </source>
</evidence>
<sequence>MTATRRRKPLFWRSAGSAFVTVLLLAVLGVALSLTLVPRVMHGAALTVLTGSMEPTYSPGDMVVSVPQDSYAIGDAITFQPVSGDPTLITHRIVAVQNGPEGTGYITRGDANGADDQPIVAAQVMGKVIYSVPYVGLAAQALGSHREMLLVIAGAGLVGYGIYAFGSAALAKRSDSSRGRVPARTH</sequence>
<dbReference type="InterPro" id="IPR036286">
    <property type="entry name" value="LexA/Signal_pep-like_sf"/>
</dbReference>
<keyword evidence="2 6" id="KW-0812">Transmembrane</keyword>
<organism evidence="7 8">
    <name type="scientific">Microbacterium sorbitolivorans</name>
    <dbReference type="NCBI Taxonomy" id="1867410"/>
    <lineage>
        <taxon>Bacteria</taxon>
        <taxon>Bacillati</taxon>
        <taxon>Actinomycetota</taxon>
        <taxon>Actinomycetes</taxon>
        <taxon>Micrococcales</taxon>
        <taxon>Microbacteriaceae</taxon>
        <taxon>Microbacterium</taxon>
    </lineage>
</organism>
<dbReference type="PRINTS" id="PR00728">
    <property type="entry name" value="SIGNALPTASE"/>
</dbReference>
<dbReference type="PANTHER" id="PTHR10806:SF6">
    <property type="entry name" value="SIGNAL PEPTIDASE COMPLEX CATALYTIC SUBUNIT SEC11"/>
    <property type="match status" value="1"/>
</dbReference>
<dbReference type="EMBL" id="QORO01000002">
    <property type="protein sequence ID" value="RCK59800.1"/>
    <property type="molecule type" value="Genomic_DNA"/>
</dbReference>
<evidence type="ECO:0000256" key="4">
    <source>
        <dbReference type="ARBA" id="ARBA00023136"/>
    </source>
</evidence>
<dbReference type="RefSeq" id="WP_114117412.1">
    <property type="nucleotide sequence ID" value="NZ_BMHU01000003.1"/>
</dbReference>
<dbReference type="GO" id="GO:0009003">
    <property type="term" value="F:signal peptidase activity"/>
    <property type="evidence" value="ECO:0007669"/>
    <property type="project" value="UniProtKB-EC"/>
</dbReference>
<evidence type="ECO:0000313" key="8">
    <source>
        <dbReference type="Proteomes" id="UP000253508"/>
    </source>
</evidence>
<dbReference type="GO" id="GO:0004252">
    <property type="term" value="F:serine-type endopeptidase activity"/>
    <property type="evidence" value="ECO:0007669"/>
    <property type="project" value="UniProtKB-UniRule"/>
</dbReference>
<dbReference type="Proteomes" id="UP000253508">
    <property type="component" value="Unassembled WGS sequence"/>
</dbReference>
<dbReference type="AlphaFoldDB" id="A0A367Y2N8"/>
<dbReference type="SUPFAM" id="SSF51306">
    <property type="entry name" value="LexA/Signal peptidase"/>
    <property type="match status" value="1"/>
</dbReference>
<dbReference type="NCBIfam" id="TIGR02228">
    <property type="entry name" value="sigpep_I_arch"/>
    <property type="match status" value="1"/>
</dbReference>
<protein>
    <recommendedName>
        <fullName evidence="5">Signal peptidase I</fullName>
        <ecNumber evidence="5">3.4.21.89</ecNumber>
    </recommendedName>
</protein>
<name>A0A367Y2N8_9MICO</name>
<comment type="subcellular location">
    <subcellularLocation>
        <location evidence="1">Membrane</location>
    </subcellularLocation>
</comment>
<proteinExistence type="predicted"/>
<keyword evidence="3 6" id="KW-1133">Transmembrane helix</keyword>
<evidence type="ECO:0000256" key="1">
    <source>
        <dbReference type="ARBA" id="ARBA00004370"/>
    </source>
</evidence>
<keyword evidence="7" id="KW-0378">Hydrolase</keyword>
<dbReference type="InterPro" id="IPR019533">
    <property type="entry name" value="Peptidase_S26"/>
</dbReference>
<keyword evidence="4 6" id="KW-0472">Membrane</keyword>
<evidence type="ECO:0000256" key="6">
    <source>
        <dbReference type="SAM" id="Phobius"/>
    </source>
</evidence>
<keyword evidence="8" id="KW-1185">Reference proteome</keyword>
<accession>A0A367Y2N8</accession>
<evidence type="ECO:0000313" key="7">
    <source>
        <dbReference type="EMBL" id="RCK59800.1"/>
    </source>
</evidence>
<dbReference type="InterPro" id="IPR001733">
    <property type="entry name" value="Peptidase_S26B"/>
</dbReference>
<dbReference type="CDD" id="cd06530">
    <property type="entry name" value="S26_SPase_I"/>
    <property type="match status" value="1"/>
</dbReference>
<dbReference type="OrthoDB" id="3178064at2"/>
<feature type="transmembrane region" description="Helical" evidence="6">
    <location>
        <begin position="148"/>
        <end position="171"/>
    </location>
</feature>
<dbReference type="GO" id="GO:0016020">
    <property type="term" value="C:membrane"/>
    <property type="evidence" value="ECO:0007669"/>
    <property type="project" value="UniProtKB-SubCell"/>
</dbReference>
<evidence type="ECO:0000256" key="2">
    <source>
        <dbReference type="ARBA" id="ARBA00022692"/>
    </source>
</evidence>
<evidence type="ECO:0000256" key="5">
    <source>
        <dbReference type="NCBIfam" id="TIGR02228"/>
    </source>
</evidence>
<reference evidence="7 8" key="1">
    <citation type="submission" date="2018-07" db="EMBL/GenBank/DDBJ databases">
        <title>Microbacterium endoborsara sp. nov., a novel actinobacterium isolated from Borszczowia aralocaspica.</title>
        <authorList>
            <person name="An D."/>
        </authorList>
    </citation>
    <scope>NUCLEOTIDE SEQUENCE [LARGE SCALE GENOMIC DNA]</scope>
    <source>
        <strain evidence="7 8">C1.15228</strain>
    </source>
</reference>
<dbReference type="GO" id="GO:0006465">
    <property type="term" value="P:signal peptide processing"/>
    <property type="evidence" value="ECO:0007669"/>
    <property type="project" value="UniProtKB-UniRule"/>
</dbReference>
<comment type="caution">
    <text evidence="7">The sequence shown here is derived from an EMBL/GenBank/DDBJ whole genome shotgun (WGS) entry which is preliminary data.</text>
</comment>
<dbReference type="PANTHER" id="PTHR10806">
    <property type="entry name" value="SIGNAL PEPTIDASE COMPLEX CATALYTIC SUBUNIT SEC11"/>
    <property type="match status" value="1"/>
</dbReference>